<sequence>MARLNLLEETRFEKLPVSVYENDRIASKKVAYRIADIIKSKDRRGENTVLGLATGATPIGVYAELIRLHKEEGLSFKNVITFNLDEYYPMQSKAQQSYVRFMDENLFNHIDIRRDNIHIPDGTLKKEVIADYCLAYERQISAVGGLDLQILGIGRTGHIGFNEPGSAPNSGTRLVTLDDLTRRDASRDFGGKENVPTKAITMGIGTIFKAKEIILMAWSKKKAPIIRKAVEGEITGNVPATYLQLSDNVEFILDSDAASELTRFYTPWLVKDCVWDASLIKKAVIWLSGKVNKPILKLTEEDYNANGMAQLVTEQGPAYDINIHVFNLLQHSITGWPGGKPNADDSQRPERSKPTLKRSLIFSPHPDDDVISMGGTFIRLVDQGHDVNVAYQTSGNTAVWDTDVLRYVEFTIDFNQSIGEDTALLESTYEKMRKFFEKKQPNDIDIKEVQNVKAFIRKSEAIAGARFAGLQDKNIHFMALPFYETGKKVKNPVTKNDVELTMKLLQEIKPQQVFAAGDFSDPHGTHIICFRIILEALTKLKETEEWTKDCWLWMYRGAWQEFEMNEIEMAVPLSPQEVNRKRHAIFKHQSQKDRPVFPGDDEREFWIRAEARNKETALNYHKLGLANYEAMEAFVRWKF</sequence>
<dbReference type="InterPro" id="IPR024078">
    <property type="entry name" value="LmbE-like_dom_sf"/>
</dbReference>
<proteinExistence type="predicted"/>
<feature type="domain" description="Glucosamine/galactosamine-6-phosphate isomerase" evidence="3">
    <location>
        <begin position="27"/>
        <end position="244"/>
    </location>
</feature>
<dbReference type="Pfam" id="PF01182">
    <property type="entry name" value="Glucosamine_iso"/>
    <property type="match status" value="1"/>
</dbReference>
<dbReference type="InterPro" id="IPR003737">
    <property type="entry name" value="GlcNAc_PI_deacetylase-related"/>
</dbReference>
<dbReference type="CDD" id="cd01399">
    <property type="entry name" value="GlcN6P_deaminase"/>
    <property type="match status" value="1"/>
</dbReference>
<dbReference type="PANTHER" id="PTHR42892">
    <property type="entry name" value="GLUCOSAMINE-6-PHOSPHATE DEAMINASE-LIKE PROTEIN BT_0258-RELATED"/>
    <property type="match status" value="1"/>
</dbReference>
<dbReference type="Gene3D" id="3.40.50.1360">
    <property type="match status" value="1"/>
</dbReference>
<keyword evidence="5" id="KW-1185">Reference proteome</keyword>
<dbReference type="SUPFAM" id="SSF100950">
    <property type="entry name" value="NagB/RpiA/CoA transferase-like"/>
    <property type="match status" value="1"/>
</dbReference>
<dbReference type="EC" id="3.5.99.6" evidence="1"/>
<dbReference type="NCBIfam" id="NF002557">
    <property type="entry name" value="PRK02122.1"/>
    <property type="match status" value="1"/>
</dbReference>
<dbReference type="EMBL" id="JBHUOJ010000007">
    <property type="protein sequence ID" value="MFD2832382.1"/>
    <property type="molecule type" value="Genomic_DNA"/>
</dbReference>
<feature type="compositionally biased region" description="Basic and acidic residues" evidence="2">
    <location>
        <begin position="342"/>
        <end position="353"/>
    </location>
</feature>
<dbReference type="InterPro" id="IPR052960">
    <property type="entry name" value="GlcN6P_deaminase-like"/>
</dbReference>
<dbReference type="GO" id="GO:0004342">
    <property type="term" value="F:glucosamine-6-phosphate deaminase activity"/>
    <property type="evidence" value="ECO:0007669"/>
    <property type="project" value="UniProtKB-EC"/>
</dbReference>
<dbReference type="Proteomes" id="UP001597438">
    <property type="component" value="Unassembled WGS sequence"/>
</dbReference>
<dbReference type="InterPro" id="IPR006148">
    <property type="entry name" value="Glc/Gal-6P_isomerase"/>
</dbReference>
<comment type="caution">
    <text evidence="4">The sequence shown here is derived from an EMBL/GenBank/DDBJ whole genome shotgun (WGS) entry which is preliminary data.</text>
</comment>
<feature type="region of interest" description="Disordered" evidence="2">
    <location>
        <begin position="337"/>
        <end position="359"/>
    </location>
</feature>
<keyword evidence="4" id="KW-0378">Hydrolase</keyword>
<dbReference type="NCBIfam" id="TIGR00502">
    <property type="entry name" value="nagB"/>
    <property type="match status" value="1"/>
</dbReference>
<dbReference type="PANTHER" id="PTHR42892:SF1">
    <property type="entry name" value="GLUCOSAMINE-6-PHOSPHATE ISOMERASE"/>
    <property type="match status" value="1"/>
</dbReference>
<dbReference type="InterPro" id="IPR037171">
    <property type="entry name" value="NagB/RpiA_transferase-like"/>
</dbReference>
<name>A0ABW5X227_9FLAO</name>
<dbReference type="RefSeq" id="WP_251740430.1">
    <property type="nucleotide sequence ID" value="NZ_JBHUOJ010000007.1"/>
</dbReference>
<dbReference type="Pfam" id="PF02585">
    <property type="entry name" value="PIG-L"/>
    <property type="match status" value="1"/>
</dbReference>
<evidence type="ECO:0000313" key="5">
    <source>
        <dbReference type="Proteomes" id="UP001597438"/>
    </source>
</evidence>
<evidence type="ECO:0000256" key="2">
    <source>
        <dbReference type="SAM" id="MobiDB-lite"/>
    </source>
</evidence>
<evidence type="ECO:0000259" key="3">
    <source>
        <dbReference type="Pfam" id="PF01182"/>
    </source>
</evidence>
<reference evidence="5" key="1">
    <citation type="journal article" date="2019" name="Int. J. Syst. Evol. Microbiol.">
        <title>The Global Catalogue of Microorganisms (GCM) 10K type strain sequencing project: providing services to taxonomists for standard genome sequencing and annotation.</title>
        <authorList>
            <consortium name="The Broad Institute Genomics Platform"/>
            <consortium name="The Broad Institute Genome Sequencing Center for Infectious Disease"/>
            <person name="Wu L."/>
            <person name="Ma J."/>
        </authorList>
    </citation>
    <scope>NUCLEOTIDE SEQUENCE [LARGE SCALE GENOMIC DNA]</scope>
    <source>
        <strain evidence="5">KCTC 52925</strain>
    </source>
</reference>
<accession>A0ABW5X227</accession>
<protein>
    <recommendedName>
        <fullName evidence="1">Glucosamine-6-phosphate deaminase</fullName>
        <ecNumber evidence="1">3.5.99.6</ecNumber>
    </recommendedName>
</protein>
<organism evidence="4 5">
    <name type="scientific">Christiangramia antarctica</name>
    <dbReference type="NCBI Taxonomy" id="2058158"/>
    <lineage>
        <taxon>Bacteria</taxon>
        <taxon>Pseudomonadati</taxon>
        <taxon>Bacteroidota</taxon>
        <taxon>Flavobacteriia</taxon>
        <taxon>Flavobacteriales</taxon>
        <taxon>Flavobacteriaceae</taxon>
        <taxon>Christiangramia</taxon>
    </lineage>
</organism>
<evidence type="ECO:0000256" key="1">
    <source>
        <dbReference type="NCBIfam" id="TIGR00502"/>
    </source>
</evidence>
<dbReference type="InterPro" id="IPR004547">
    <property type="entry name" value="Glucosamine6P_isomerase"/>
</dbReference>
<gene>
    <name evidence="4" type="primary">nagB</name>
    <name evidence="4" type="ORF">ACFSYS_03725</name>
</gene>
<dbReference type="SUPFAM" id="SSF102588">
    <property type="entry name" value="LmbE-like"/>
    <property type="match status" value="1"/>
</dbReference>
<dbReference type="Gene3D" id="3.40.50.10320">
    <property type="entry name" value="LmbE-like"/>
    <property type="match status" value="1"/>
</dbReference>
<evidence type="ECO:0000313" key="4">
    <source>
        <dbReference type="EMBL" id="MFD2832382.1"/>
    </source>
</evidence>